<proteinExistence type="predicted"/>
<dbReference type="EMBL" id="JAQMLR010000014">
    <property type="protein sequence ID" value="MDB8739679.1"/>
    <property type="molecule type" value="Genomic_DNA"/>
</dbReference>
<dbReference type="Proteomes" id="UP001211731">
    <property type="component" value="Unassembled WGS sequence"/>
</dbReference>
<evidence type="ECO:0000313" key="3">
    <source>
        <dbReference type="EMBL" id="MDB8739679.1"/>
    </source>
</evidence>
<evidence type="ECO:0000313" key="4">
    <source>
        <dbReference type="Proteomes" id="UP001297422"/>
    </source>
</evidence>
<dbReference type="EMBL" id="JAPRAY010000013">
    <property type="protein sequence ID" value="MCZ0667967.1"/>
    <property type="molecule type" value="Genomic_DNA"/>
</dbReference>
<organism evidence="1 4">
    <name type="scientific">Mediterraneibacter gnavus</name>
    <name type="common">Ruminococcus gnavus</name>
    <dbReference type="NCBI Taxonomy" id="33038"/>
    <lineage>
        <taxon>Bacteria</taxon>
        <taxon>Bacillati</taxon>
        <taxon>Bacillota</taxon>
        <taxon>Clostridia</taxon>
        <taxon>Lachnospirales</taxon>
        <taxon>Lachnospiraceae</taxon>
        <taxon>Mediterraneibacter</taxon>
    </lineage>
</organism>
<evidence type="ECO:0000313" key="2">
    <source>
        <dbReference type="EMBL" id="MCZ0667967.1"/>
    </source>
</evidence>
<name>A0A2N5NUL2_MEDGN</name>
<dbReference type="Proteomes" id="UP001297422">
    <property type="component" value="Unassembled WGS sequence"/>
</dbReference>
<dbReference type="EMBL" id="JAJBNC010000017">
    <property type="protein sequence ID" value="MCB5494280.1"/>
    <property type="molecule type" value="Genomic_DNA"/>
</dbReference>
<dbReference type="Proteomes" id="UP001079535">
    <property type="component" value="Unassembled WGS sequence"/>
</dbReference>
<reference evidence="2" key="2">
    <citation type="submission" date="2022-11" db="EMBL/GenBank/DDBJ databases">
        <title>Temperate bacteriophages infecting mucin-degrading bacterium Ruminococcus gnavus from the human gut.</title>
        <authorList>
            <person name="Buttimer C."/>
        </authorList>
    </citation>
    <scope>NUCLEOTIDE SEQUENCE</scope>
    <source>
        <strain evidence="2">CCUG 49994</strain>
    </source>
</reference>
<gene>
    <name evidence="1" type="ORF">LIQ10_11100</name>
    <name evidence="2" type="ORF">OZZ17_10490</name>
    <name evidence="3" type="ORF">PNU63_13015</name>
</gene>
<accession>A0A2N5NUL2</accession>
<dbReference type="AlphaFoldDB" id="A0A2N5NUL2"/>
<dbReference type="RefSeq" id="WP_101884782.1">
    <property type="nucleotide sequence ID" value="NZ_BAABSA010000003.1"/>
</dbReference>
<protein>
    <submittedName>
        <fullName evidence="1">Uncharacterized protein</fullName>
    </submittedName>
</protein>
<sequence length="254" mass="27244">MPRKKATEAAVIAAEKKYLDQDGLAHLVQKNDERYVKKEVGKGLSSNDFSDEYKKKIDDLAYTKIAINSLTATNSSNEIGATVTASDIAWALNKEPKTQKIQFASEAAENLDKSIRKKSYTGKTVKANTNIVLTVTDERDASVSRTVTIAFQPKVYWGKTNKASLANADILALEGSALAGGRGRSFTVNAGAGEKIVYAIPTSFGTPTFNVGGFDGGFTKAQTLEFTNASGYKQSYDVWMSVNAGLGSTAVTVK</sequence>
<reference evidence="3" key="3">
    <citation type="submission" date="2023-01" db="EMBL/GenBank/DDBJ databases">
        <title>Human gut microbiome strain richness.</title>
        <authorList>
            <person name="Chen-Liaw A."/>
        </authorList>
    </citation>
    <scope>NUCLEOTIDE SEQUENCE</scope>
    <source>
        <strain evidence="3">1001217st1_A9_1001217B_191108</strain>
    </source>
</reference>
<comment type="caution">
    <text evidence="1">The sequence shown here is derived from an EMBL/GenBank/DDBJ whole genome shotgun (WGS) entry which is preliminary data.</text>
</comment>
<evidence type="ECO:0000313" key="1">
    <source>
        <dbReference type="EMBL" id="MCB5494280.1"/>
    </source>
</evidence>
<reference evidence="1" key="1">
    <citation type="submission" date="2021-10" db="EMBL/GenBank/DDBJ databases">
        <title>Collection of gut derived symbiotic bacterial strains cultured from healthy donors.</title>
        <authorList>
            <person name="Lin H."/>
            <person name="Littmann E."/>
            <person name="Claire K."/>
            <person name="Pamer E."/>
        </authorList>
    </citation>
    <scope>NUCLEOTIDE SEQUENCE</scope>
    <source>
        <strain evidence="1">MSK.23.4</strain>
    </source>
</reference>